<name>G5A4X1_PHYSP</name>
<dbReference type="GO" id="GO:0016758">
    <property type="term" value="F:hexosyltransferase activity"/>
    <property type="evidence" value="ECO:0007669"/>
    <property type="project" value="InterPro"/>
</dbReference>
<proteinExistence type="inferred from homology"/>
<evidence type="ECO:0000256" key="4">
    <source>
        <dbReference type="ARBA" id="ARBA00022679"/>
    </source>
</evidence>
<keyword evidence="7" id="KW-1133">Transmembrane helix</keyword>
<dbReference type="Pfam" id="PF01762">
    <property type="entry name" value="Galactosyl_T"/>
    <property type="match status" value="1"/>
</dbReference>
<dbReference type="InParanoid" id="G5A4X1"/>
<dbReference type="PANTHER" id="PTHR11214:SF3">
    <property type="entry name" value="BETA-1,3-GALACTOSYLTRANSFERASE 6"/>
    <property type="match status" value="1"/>
</dbReference>
<dbReference type="PANTHER" id="PTHR11214">
    <property type="entry name" value="BETA-1,3-N-ACETYLGLUCOSAMINYLTRANSFERASE"/>
    <property type="match status" value="1"/>
</dbReference>
<dbReference type="EMBL" id="JH159159">
    <property type="protein sequence ID" value="EGZ09720.1"/>
    <property type="molecule type" value="Genomic_DNA"/>
</dbReference>
<protein>
    <recommendedName>
        <fullName evidence="10">Hexosyltransferase</fullName>
        <ecNumber evidence="10">2.4.1.-</ecNumber>
    </recommendedName>
</protein>
<evidence type="ECO:0000313" key="11">
    <source>
        <dbReference type="EMBL" id="EGZ09720.1"/>
    </source>
</evidence>
<dbReference type="RefSeq" id="XP_009534581.1">
    <property type="nucleotide sequence ID" value="XM_009536286.1"/>
</dbReference>
<keyword evidence="6" id="KW-0735">Signal-anchor</keyword>
<organism evidence="11 12">
    <name type="scientific">Phytophthora sojae (strain P6497)</name>
    <name type="common">Soybean stem and root rot agent</name>
    <name type="synonym">Phytophthora megasperma f. sp. glycines</name>
    <dbReference type="NCBI Taxonomy" id="1094619"/>
    <lineage>
        <taxon>Eukaryota</taxon>
        <taxon>Sar</taxon>
        <taxon>Stramenopiles</taxon>
        <taxon>Oomycota</taxon>
        <taxon>Peronosporomycetes</taxon>
        <taxon>Peronosporales</taxon>
        <taxon>Peronosporaceae</taxon>
        <taxon>Phytophthora</taxon>
    </lineage>
</organism>
<keyword evidence="4" id="KW-0808">Transferase</keyword>
<dbReference type="GeneID" id="20660706"/>
<evidence type="ECO:0000256" key="10">
    <source>
        <dbReference type="RuleBase" id="RU363063"/>
    </source>
</evidence>
<gene>
    <name evidence="11" type="ORF">PHYSODRAFT_523894</name>
</gene>
<keyword evidence="8 10" id="KW-0333">Golgi apparatus</keyword>
<accession>G5A4X1</accession>
<dbReference type="KEGG" id="psoj:PHYSODRAFT_523894"/>
<dbReference type="AlphaFoldDB" id="G5A4X1"/>
<keyword evidence="12" id="KW-1185">Reference proteome</keyword>
<evidence type="ECO:0000256" key="9">
    <source>
        <dbReference type="ARBA" id="ARBA00023136"/>
    </source>
</evidence>
<sequence length="366" mass="41587">MLVIGVKTAVVTSLPRRQAIRDTWGNPATLPHDVKVLFLGCEPNMTVFRYEHERRRVLKALAKERAVYKDLLTEELECTDSYRNLSKKVKSFMHLAAAEFPDAKFVMLVDDDVYVKVDQLVQHLRLANVPRLYFGEVWADKFANKQEPIRDPDSPYHLPKDQYPMSGLLPYGSGPHYAVSMDGVRFIAKNCWKLRSMNGLEDVSSGFWLRLMQIPAQHTAEFSSIRSSMSCEDDLVSFADLSPLGIRSIHANVVNKRRFCHGFHSVTWHRHLNSIPNLKQILQRSTQHAVHSTPLQVETYVDSSDPLRFVVIVSTPSKAGMKFGFTPSTESTDDFIQRICPQLSHDSAPCEAVSLTFVKQLEKALQ</sequence>
<dbReference type="InterPro" id="IPR002659">
    <property type="entry name" value="Glyco_trans_31"/>
</dbReference>
<keyword evidence="3 10" id="KW-0328">Glycosyltransferase</keyword>
<reference evidence="11 12" key="1">
    <citation type="journal article" date="2006" name="Science">
        <title>Phytophthora genome sequences uncover evolutionary origins and mechanisms of pathogenesis.</title>
        <authorList>
            <person name="Tyler B.M."/>
            <person name="Tripathy S."/>
            <person name="Zhang X."/>
            <person name="Dehal P."/>
            <person name="Jiang R.H."/>
            <person name="Aerts A."/>
            <person name="Arredondo F.D."/>
            <person name="Baxter L."/>
            <person name="Bensasson D."/>
            <person name="Beynon J.L."/>
            <person name="Chapman J."/>
            <person name="Damasceno C.M."/>
            <person name="Dorrance A.E."/>
            <person name="Dou D."/>
            <person name="Dickerman A.W."/>
            <person name="Dubchak I.L."/>
            <person name="Garbelotto M."/>
            <person name="Gijzen M."/>
            <person name="Gordon S.G."/>
            <person name="Govers F."/>
            <person name="Grunwald N.J."/>
            <person name="Huang W."/>
            <person name="Ivors K.L."/>
            <person name="Jones R.W."/>
            <person name="Kamoun S."/>
            <person name="Krampis K."/>
            <person name="Lamour K.H."/>
            <person name="Lee M.K."/>
            <person name="McDonald W.H."/>
            <person name="Medina M."/>
            <person name="Meijer H.J."/>
            <person name="Nordberg E.K."/>
            <person name="Maclean D.J."/>
            <person name="Ospina-Giraldo M.D."/>
            <person name="Morris P.F."/>
            <person name="Phuntumart V."/>
            <person name="Putnam N.H."/>
            <person name="Rash S."/>
            <person name="Rose J.K."/>
            <person name="Sakihama Y."/>
            <person name="Salamov A.A."/>
            <person name="Savidor A."/>
            <person name="Scheuring C.F."/>
            <person name="Smith B.M."/>
            <person name="Sobral B.W."/>
            <person name="Terry A."/>
            <person name="Torto-Alalibo T.A."/>
            <person name="Win J."/>
            <person name="Xu Z."/>
            <person name="Zhang H."/>
            <person name="Grigoriev I.V."/>
            <person name="Rokhsar D.S."/>
            <person name="Boore J.L."/>
        </authorList>
    </citation>
    <scope>NUCLEOTIDE SEQUENCE [LARGE SCALE GENOMIC DNA]</scope>
    <source>
        <strain evidence="11 12">P6497</strain>
    </source>
</reference>
<keyword evidence="9" id="KW-0472">Membrane</keyword>
<evidence type="ECO:0000256" key="7">
    <source>
        <dbReference type="ARBA" id="ARBA00022989"/>
    </source>
</evidence>
<keyword evidence="5" id="KW-0812">Transmembrane</keyword>
<dbReference type="Proteomes" id="UP000002640">
    <property type="component" value="Unassembled WGS sequence"/>
</dbReference>
<dbReference type="Gene3D" id="3.90.550.50">
    <property type="match status" value="1"/>
</dbReference>
<evidence type="ECO:0000256" key="2">
    <source>
        <dbReference type="ARBA" id="ARBA00008661"/>
    </source>
</evidence>
<evidence type="ECO:0000313" key="12">
    <source>
        <dbReference type="Proteomes" id="UP000002640"/>
    </source>
</evidence>
<dbReference type="SMR" id="G5A4X1"/>
<dbReference type="OMA" id="FRYEHER"/>
<evidence type="ECO:0000256" key="8">
    <source>
        <dbReference type="ARBA" id="ARBA00023034"/>
    </source>
</evidence>
<dbReference type="EC" id="2.4.1.-" evidence="10"/>
<comment type="subcellular location">
    <subcellularLocation>
        <location evidence="1 10">Golgi apparatus membrane</location>
        <topology evidence="1 10">Single-pass type II membrane protein</topology>
    </subcellularLocation>
</comment>
<evidence type="ECO:0000256" key="5">
    <source>
        <dbReference type="ARBA" id="ARBA00022692"/>
    </source>
</evidence>
<evidence type="ECO:0000256" key="3">
    <source>
        <dbReference type="ARBA" id="ARBA00022676"/>
    </source>
</evidence>
<dbReference type="GO" id="GO:0000139">
    <property type="term" value="C:Golgi membrane"/>
    <property type="evidence" value="ECO:0007669"/>
    <property type="project" value="UniProtKB-SubCell"/>
</dbReference>
<evidence type="ECO:0000256" key="6">
    <source>
        <dbReference type="ARBA" id="ARBA00022968"/>
    </source>
</evidence>
<comment type="similarity">
    <text evidence="2 10">Belongs to the glycosyltransferase 31 family.</text>
</comment>
<evidence type="ECO:0000256" key="1">
    <source>
        <dbReference type="ARBA" id="ARBA00004323"/>
    </source>
</evidence>